<keyword evidence="2" id="KW-0677">Repeat</keyword>
<evidence type="ECO:0000256" key="5">
    <source>
        <dbReference type="SAM" id="Coils"/>
    </source>
</evidence>
<dbReference type="SMART" id="SM00028">
    <property type="entry name" value="TPR"/>
    <property type="match status" value="3"/>
</dbReference>
<dbReference type="InterPro" id="IPR015943">
    <property type="entry name" value="WD40/YVTN_repeat-like_dom_sf"/>
</dbReference>
<dbReference type="PROSITE" id="PS50005">
    <property type="entry name" value="TPR"/>
    <property type="match status" value="2"/>
</dbReference>
<sequence>MAWKSTNPQFHNQTITLSDGQNVFHFSPTPILDISAEQIKSRPLISTSPYKGLKPFTAKDCDYFFGRDKLTFHLLEDLCKKNLILLLGASGSGKTSVIQSGLLPRIRNNLPSKFIEVICHPDRNPFLSLFKALVQQNCNPEEAELILKEEVDGLSKFFQALQAKNDGSYWLVFIDRFEELFTISATEKTDKFIDSLIHLYNYLDRASESFVKIKIILAIQTEFLDKISAYNRFLDIIIDRKNIRAIANIDPNSLRLAIEQPAAKNGVIFEEELVAEILKDIRDRNYSLPLLQHALNLLWQSEDLDKRTLRLSTYRQLGKIEKALQNQSNRVYNSLSRLEQIAAKKIFLKLVKIVDVEESGREVIAVSQRAELSNFNDTISQAAIVQLIEGNLLKCDRATNSVEIIHEILLHRWKFLRDWLEEARQVLVIKKQLTEAADAWKILSQEDREQANTKLWYGSKLEKACELRNTWIFNLVVDGLSPDEDRFLDASLARQNQALKSKETQIQQLNRILDETKLREQAARAQNLLPVRPLEGLLLAIQTTGENADKFPQQMLPVVQTCLNSAMEIAKEQNIFQGHDDRVKAVAVSPDGQIIVSGSWDKTLRLWNRQGNAIGQPFRGHEGDVTSVAFSPDGQTIVSGSGDGTVRLWNLEGNAIARPFVGHQGDVTSVAFSPDGQTIVSGSGDGTVRLWNLEGNAIARPFVGHQGDVTSVAFSPDGQTIVSGSGDGTVRLWDRQGNPIGLPFEGHEGDVTSVAFSPDGQTIVSGGGDGTVRLWDLFGDFIGEPFRGHEDKVAAVAFSPDGEKIVSGSWDTTVRLWDLQGKTIGRPFRGHEDYVIAIAFDPEGKLIASGSSDKVVRLWDLFGNPIGQPLRGHTSSVRSLAFSPDGQTVISASTDKSVRLWDLQGNALHRPIQGHEVSVWSVAFSPTPVDKEGKEEIFATGGGDGTIRLWDLFGNLIGQPLRGHAGDVTSVAFSPDGQTIASGSWDRTIRLWNLAGNPVARPFQGHENDVTSVAFSPDGEKIASGSWDKTICLWDLKGNPIARPFRGHEGDVTSVAFSPDGEKIASGSWDKTICLWDLKGNPIARPFRGHEGDVTSVAFSPDGEKIASGSWDKTIRLWDLKGNLIARPFQGHRERVNSVAFSPDGQLIVSGSGDGTVRLWDLFGNPIGEPFRGHESYVTSVAFDRDGQTIVSGGGDGTVRLWDLFGNPIAQPFEIHKSEATSVAFSPNGQILVGGSLNGKVYLWRGGGWRSWLQVCCDRLRYHPAFKNPQTEIEKQACQVCQKHVWKPEATEWNKQGLLKLEGQDFQAALDYFNRALEIDPYHRGVLYNRARVYANLGNFQEAIRDLDRIIWAMPTHAAAYFYRSQCYAELGDRSLALKDCQQAVFLYQQQGQGANYQKAIAYLQKLQRENRTIE</sequence>
<protein>
    <recommendedName>
        <fullName evidence="6">Novel STAND NTPase 1 domain-containing protein</fullName>
    </recommendedName>
</protein>
<dbReference type="SMART" id="SM00320">
    <property type="entry name" value="WD40"/>
    <property type="match status" value="16"/>
</dbReference>
<feature type="repeat" description="WD" evidence="3">
    <location>
        <begin position="1129"/>
        <end position="1162"/>
    </location>
</feature>
<evidence type="ECO:0000256" key="4">
    <source>
        <dbReference type="PROSITE-ProRule" id="PRU00339"/>
    </source>
</evidence>
<feature type="repeat" description="WD" evidence="3">
    <location>
        <begin position="1171"/>
        <end position="1204"/>
    </location>
</feature>
<dbReference type="InterPro" id="IPR011990">
    <property type="entry name" value="TPR-like_helical_dom_sf"/>
</dbReference>
<dbReference type="STRING" id="1921803.NIES593_20495"/>
<dbReference type="PROSITE" id="PS50294">
    <property type="entry name" value="WD_REPEATS_REGION"/>
    <property type="match status" value="16"/>
</dbReference>
<feature type="repeat" description="TPR" evidence="4">
    <location>
        <begin position="1290"/>
        <end position="1323"/>
    </location>
</feature>
<dbReference type="InterPro" id="IPR027417">
    <property type="entry name" value="P-loop_NTPase"/>
</dbReference>
<dbReference type="InterPro" id="IPR001680">
    <property type="entry name" value="WD40_rpt"/>
</dbReference>
<accession>A0A1U7H8T6</accession>
<dbReference type="InterPro" id="IPR036322">
    <property type="entry name" value="WD40_repeat_dom_sf"/>
</dbReference>
<comment type="caution">
    <text evidence="7">The sequence shown here is derived from an EMBL/GenBank/DDBJ whole genome shotgun (WGS) entry which is preliminary data.</text>
</comment>
<dbReference type="InterPro" id="IPR053299">
    <property type="entry name" value="ASTRA_WD_repeat"/>
</dbReference>
<feature type="repeat" description="WD" evidence="3">
    <location>
        <begin position="1045"/>
        <end position="1079"/>
    </location>
</feature>
<dbReference type="EMBL" id="MRCB01000037">
    <property type="protein sequence ID" value="OKH19845.1"/>
    <property type="molecule type" value="Genomic_DNA"/>
</dbReference>
<feature type="domain" description="Novel STAND NTPase 1" evidence="6">
    <location>
        <begin position="49"/>
        <end position="445"/>
    </location>
</feature>
<dbReference type="CDD" id="cd00200">
    <property type="entry name" value="WD40"/>
    <property type="match status" value="2"/>
</dbReference>
<feature type="repeat" description="WD" evidence="3">
    <location>
        <begin position="618"/>
        <end position="659"/>
    </location>
</feature>
<proteinExistence type="predicted"/>
<name>A0A1U7H8T6_9CYAN</name>
<dbReference type="PROSITE" id="PS00678">
    <property type="entry name" value="WD_REPEATS_1"/>
    <property type="match status" value="12"/>
</dbReference>
<dbReference type="Gene3D" id="3.40.50.300">
    <property type="entry name" value="P-loop containing nucleotide triphosphate hydrolases"/>
    <property type="match status" value="1"/>
</dbReference>
<evidence type="ECO:0000256" key="2">
    <source>
        <dbReference type="ARBA" id="ARBA00022737"/>
    </source>
</evidence>
<dbReference type="PANTHER" id="PTHR44156">
    <property type="entry name" value="SUPERNUMERARY LIMBS, ISOFORM B-RELATED"/>
    <property type="match status" value="1"/>
</dbReference>
<dbReference type="Pfam" id="PF20703">
    <property type="entry name" value="nSTAND1"/>
    <property type="match status" value="1"/>
</dbReference>
<dbReference type="InterPro" id="IPR049052">
    <property type="entry name" value="nSTAND1"/>
</dbReference>
<keyword evidence="4" id="KW-0802">TPR repeat</keyword>
<feature type="repeat" description="WD" evidence="3">
    <location>
        <begin position="576"/>
        <end position="608"/>
    </location>
</feature>
<feature type="repeat" description="WD" evidence="3">
    <location>
        <begin position="660"/>
        <end position="701"/>
    </location>
</feature>
<reference evidence="7 8" key="1">
    <citation type="submission" date="2016-11" db="EMBL/GenBank/DDBJ databases">
        <title>Draft Genome Sequences of Nine Cyanobacterial Strains from Diverse Habitats.</title>
        <authorList>
            <person name="Zhu T."/>
            <person name="Hou S."/>
            <person name="Lu X."/>
            <person name="Hess W.R."/>
        </authorList>
    </citation>
    <scope>NUCLEOTIDE SEQUENCE [LARGE SCALE GENOMIC DNA]</scope>
    <source>
        <strain evidence="7 8">NIES-593</strain>
    </source>
</reference>
<keyword evidence="5" id="KW-0175">Coiled coil</keyword>
<dbReference type="Gene3D" id="1.25.40.10">
    <property type="entry name" value="Tetratricopeptide repeat domain"/>
    <property type="match status" value="1"/>
</dbReference>
<feature type="repeat" description="WD" evidence="3">
    <location>
        <begin position="786"/>
        <end position="820"/>
    </location>
</feature>
<keyword evidence="8" id="KW-1185">Reference proteome</keyword>
<organism evidence="7 8">
    <name type="scientific">Hydrococcus rivularis NIES-593</name>
    <dbReference type="NCBI Taxonomy" id="1921803"/>
    <lineage>
        <taxon>Bacteria</taxon>
        <taxon>Bacillati</taxon>
        <taxon>Cyanobacteriota</taxon>
        <taxon>Cyanophyceae</taxon>
        <taxon>Pleurocapsales</taxon>
        <taxon>Hydrococcaceae</taxon>
        <taxon>Hydrococcus</taxon>
    </lineage>
</organism>
<dbReference type="SUPFAM" id="SSF48452">
    <property type="entry name" value="TPR-like"/>
    <property type="match status" value="1"/>
</dbReference>
<dbReference type="Proteomes" id="UP000186868">
    <property type="component" value="Unassembled WGS sequence"/>
</dbReference>
<evidence type="ECO:0000256" key="1">
    <source>
        <dbReference type="ARBA" id="ARBA00022574"/>
    </source>
</evidence>
<dbReference type="SUPFAM" id="SSF50978">
    <property type="entry name" value="WD40 repeat-like"/>
    <property type="match status" value="2"/>
</dbReference>
<dbReference type="InterPro" id="IPR019734">
    <property type="entry name" value="TPR_rpt"/>
</dbReference>
<dbReference type="Pfam" id="PF00400">
    <property type="entry name" value="WD40"/>
    <property type="match status" value="16"/>
</dbReference>
<dbReference type="InterPro" id="IPR019775">
    <property type="entry name" value="WD40_repeat_CS"/>
</dbReference>
<dbReference type="PRINTS" id="PR00320">
    <property type="entry name" value="GPROTEINBRPT"/>
</dbReference>
<feature type="repeat" description="WD" evidence="3">
    <location>
        <begin position="702"/>
        <end position="734"/>
    </location>
</feature>
<evidence type="ECO:0000313" key="8">
    <source>
        <dbReference type="Proteomes" id="UP000186868"/>
    </source>
</evidence>
<feature type="repeat" description="WD" evidence="3">
    <location>
        <begin position="1213"/>
        <end position="1244"/>
    </location>
</feature>
<dbReference type="InterPro" id="IPR020472">
    <property type="entry name" value="WD40_PAC1"/>
</dbReference>
<evidence type="ECO:0000256" key="3">
    <source>
        <dbReference type="PROSITE-ProRule" id="PRU00221"/>
    </source>
</evidence>
<dbReference type="Pfam" id="PF14559">
    <property type="entry name" value="TPR_19"/>
    <property type="match status" value="1"/>
</dbReference>
<feature type="repeat" description="WD" evidence="3">
    <location>
        <begin position="1087"/>
        <end position="1121"/>
    </location>
</feature>
<feature type="repeat" description="WD" evidence="3">
    <location>
        <begin position="912"/>
        <end position="952"/>
    </location>
</feature>
<feature type="repeat" description="WD" evidence="3">
    <location>
        <begin position="828"/>
        <end position="861"/>
    </location>
</feature>
<feature type="repeat" description="WD" evidence="3">
    <location>
        <begin position="870"/>
        <end position="904"/>
    </location>
</feature>
<feature type="coiled-coil region" evidence="5">
    <location>
        <begin position="492"/>
        <end position="526"/>
    </location>
</feature>
<dbReference type="SUPFAM" id="SSF52540">
    <property type="entry name" value="P-loop containing nucleoside triphosphate hydrolases"/>
    <property type="match status" value="1"/>
</dbReference>
<feature type="repeat" description="WD" evidence="3">
    <location>
        <begin position="961"/>
        <end position="994"/>
    </location>
</feature>
<dbReference type="RefSeq" id="WP_073601356.1">
    <property type="nucleotide sequence ID" value="NZ_MRCB01000037.1"/>
</dbReference>
<feature type="repeat" description="TPR" evidence="4">
    <location>
        <begin position="1324"/>
        <end position="1357"/>
    </location>
</feature>
<dbReference type="PROSITE" id="PS50082">
    <property type="entry name" value="WD_REPEATS_2"/>
    <property type="match status" value="16"/>
</dbReference>
<dbReference type="OrthoDB" id="464342at2"/>
<evidence type="ECO:0000259" key="6">
    <source>
        <dbReference type="Pfam" id="PF20703"/>
    </source>
</evidence>
<feature type="repeat" description="WD" evidence="3">
    <location>
        <begin position="744"/>
        <end position="777"/>
    </location>
</feature>
<gene>
    <name evidence="7" type="ORF">NIES593_20495</name>
</gene>
<feature type="repeat" description="WD" evidence="3">
    <location>
        <begin position="1003"/>
        <end position="1037"/>
    </location>
</feature>
<evidence type="ECO:0000313" key="7">
    <source>
        <dbReference type="EMBL" id="OKH19845.1"/>
    </source>
</evidence>
<dbReference type="Gene3D" id="2.130.10.10">
    <property type="entry name" value="YVTN repeat-like/Quinoprotein amine dehydrogenase"/>
    <property type="match status" value="6"/>
</dbReference>
<keyword evidence="1 3" id="KW-0853">WD repeat</keyword>